<dbReference type="GO" id="GO:0032259">
    <property type="term" value="P:methylation"/>
    <property type="evidence" value="ECO:0007669"/>
    <property type="project" value="UniProtKB-KW"/>
</dbReference>
<proteinExistence type="predicted"/>
<dbReference type="EMBL" id="FNVD01000005">
    <property type="protein sequence ID" value="SEF81618.1"/>
    <property type="molecule type" value="Genomic_DNA"/>
</dbReference>
<keyword evidence="1 4" id="KW-0489">Methyltransferase</keyword>
<dbReference type="OrthoDB" id="9804312at2"/>
<organism evidence="4 5">
    <name type="scientific">Jhaorihella thermophila</name>
    <dbReference type="NCBI Taxonomy" id="488547"/>
    <lineage>
        <taxon>Bacteria</taxon>
        <taxon>Pseudomonadati</taxon>
        <taxon>Pseudomonadota</taxon>
        <taxon>Alphaproteobacteria</taxon>
        <taxon>Rhodobacterales</taxon>
        <taxon>Paracoccaceae</taxon>
        <taxon>Jhaorihella</taxon>
    </lineage>
</organism>
<sequence>MSDPDTIRLYDRQADRYADLTDGHNAADPLLAAFIAACPKGARVLDLGCGPGASAAAMARAGLRVDAIDASAEMVARAGAHEGVTAWRATFDELGQEAIHDGVWANFSLLHAPRSEMPRHLAAIHRALRPGGVFHLAVKLGQGESRDRLGRFYAYYSEAELDRLLAEAGFAVLGKRFGSGTGLDGSVSDWIAVTARA</sequence>
<evidence type="ECO:0000256" key="1">
    <source>
        <dbReference type="ARBA" id="ARBA00022603"/>
    </source>
</evidence>
<dbReference type="CDD" id="cd02440">
    <property type="entry name" value="AdoMet_MTases"/>
    <property type="match status" value="1"/>
</dbReference>
<evidence type="ECO:0000259" key="3">
    <source>
        <dbReference type="Pfam" id="PF13649"/>
    </source>
</evidence>
<dbReference type="GO" id="GO:0008168">
    <property type="term" value="F:methyltransferase activity"/>
    <property type="evidence" value="ECO:0007669"/>
    <property type="project" value="UniProtKB-KW"/>
</dbReference>
<name>A0A1H5V4D1_9RHOB</name>
<keyword evidence="2 4" id="KW-0808">Transferase</keyword>
<dbReference type="SUPFAM" id="SSF53335">
    <property type="entry name" value="S-adenosyl-L-methionine-dependent methyltransferases"/>
    <property type="match status" value="1"/>
</dbReference>
<dbReference type="Gene3D" id="3.40.50.150">
    <property type="entry name" value="Vaccinia Virus protein VP39"/>
    <property type="match status" value="1"/>
</dbReference>
<keyword evidence="5" id="KW-1185">Reference proteome</keyword>
<dbReference type="Pfam" id="PF13649">
    <property type="entry name" value="Methyltransf_25"/>
    <property type="match status" value="1"/>
</dbReference>
<dbReference type="InterPro" id="IPR041698">
    <property type="entry name" value="Methyltransf_25"/>
</dbReference>
<gene>
    <name evidence="4" type="ORF">SAMN05421751_105118</name>
</gene>
<dbReference type="RefSeq" id="WP_104007571.1">
    <property type="nucleotide sequence ID" value="NZ_FNVD01000005.1"/>
</dbReference>
<evidence type="ECO:0000313" key="4">
    <source>
        <dbReference type="EMBL" id="SEF81618.1"/>
    </source>
</evidence>
<dbReference type="InterPro" id="IPR029063">
    <property type="entry name" value="SAM-dependent_MTases_sf"/>
</dbReference>
<reference evidence="4 5" key="1">
    <citation type="submission" date="2016-10" db="EMBL/GenBank/DDBJ databases">
        <authorList>
            <person name="de Groot N.N."/>
        </authorList>
    </citation>
    <scope>NUCLEOTIDE SEQUENCE [LARGE SCALE GENOMIC DNA]</scope>
    <source>
        <strain evidence="4 5">DSM 23413</strain>
    </source>
</reference>
<protein>
    <submittedName>
        <fullName evidence="4">Methyltransferase domain-containing protein</fullName>
    </submittedName>
</protein>
<dbReference type="PANTHER" id="PTHR43861:SF1">
    <property type="entry name" value="TRANS-ACONITATE 2-METHYLTRANSFERASE"/>
    <property type="match status" value="1"/>
</dbReference>
<accession>A0A1H5V4D1</accession>
<dbReference type="PANTHER" id="PTHR43861">
    <property type="entry name" value="TRANS-ACONITATE 2-METHYLTRANSFERASE-RELATED"/>
    <property type="match status" value="1"/>
</dbReference>
<dbReference type="Proteomes" id="UP000236742">
    <property type="component" value="Unassembled WGS sequence"/>
</dbReference>
<evidence type="ECO:0000256" key="2">
    <source>
        <dbReference type="ARBA" id="ARBA00022679"/>
    </source>
</evidence>
<feature type="domain" description="Methyltransferase" evidence="3">
    <location>
        <begin position="44"/>
        <end position="132"/>
    </location>
</feature>
<evidence type="ECO:0000313" key="5">
    <source>
        <dbReference type="Proteomes" id="UP000236742"/>
    </source>
</evidence>
<dbReference type="AlphaFoldDB" id="A0A1H5V4D1"/>